<dbReference type="InterPro" id="IPR013780">
    <property type="entry name" value="Glyco_hydro_b"/>
</dbReference>
<evidence type="ECO:0000313" key="2">
    <source>
        <dbReference type="EMBL" id="MBV3438365.1"/>
    </source>
</evidence>
<dbReference type="EMBL" id="QSAR01000014">
    <property type="protein sequence ID" value="RGW63306.1"/>
    <property type="molecule type" value="Genomic_DNA"/>
</dbReference>
<dbReference type="InterPro" id="IPR029062">
    <property type="entry name" value="Class_I_gatase-like"/>
</dbReference>
<reference evidence="1 6" key="2">
    <citation type="submission" date="2014-07" db="EMBL/GenBank/DDBJ databases">
        <title>Bifidobacterium longum genome.</title>
        <authorList>
            <person name="Yuan J."/>
            <person name="Wei X."/>
            <person name="Li H."/>
            <person name="Liu W."/>
            <person name="Wang X."/>
        </authorList>
    </citation>
    <scope>NUCLEOTIDE SEQUENCE [LARGE SCALE GENOMIC DNA]</scope>
    <source>
        <strain evidence="1 6">BXY01</strain>
    </source>
</reference>
<reference evidence="3 8" key="4">
    <citation type="journal article" date="2019" name="Nat. Med.">
        <title>A library of human gut bacterial isolates paired with longitudinal multiomics data enables mechanistic microbiome research.</title>
        <authorList>
            <person name="Poyet M."/>
            <person name="Groussin M."/>
            <person name="Gibbons S.M."/>
            <person name="Avila-Pacheco J."/>
            <person name="Jiang X."/>
            <person name="Kearney S.M."/>
            <person name="Perrotta A.R."/>
            <person name="Berdy B."/>
            <person name="Zhao S."/>
            <person name="Lieberman T.D."/>
            <person name="Swanson P.K."/>
            <person name="Smith M."/>
            <person name="Roesemann S."/>
            <person name="Alexander J.E."/>
            <person name="Rich S.A."/>
            <person name="Livny J."/>
            <person name="Vlamakis H."/>
            <person name="Clish C."/>
            <person name="Bullock K."/>
            <person name="Deik A."/>
            <person name="Scott J."/>
            <person name="Pierce K.A."/>
            <person name="Xavier R.J."/>
            <person name="Alm E.J."/>
        </authorList>
    </citation>
    <scope>NUCLEOTIDE SEQUENCE [LARGE SCALE GENOMIC DNA]</scope>
    <source>
        <strain evidence="3 8">BIOML-A395</strain>
        <strain evidence="4">BIOML-A409</strain>
    </source>
</reference>
<reference evidence="2" key="5">
    <citation type="submission" date="2021-06" db="EMBL/GenBank/DDBJ databases">
        <title>Collection of gut derived symbiotic bacterial strains cultured from healthy donors.</title>
        <authorList>
            <person name="Lin H."/>
            <person name="Littmann E."/>
            <person name="Pamer E.G."/>
        </authorList>
    </citation>
    <scope>NUCLEOTIDE SEQUENCE</scope>
    <source>
        <strain evidence="2">MSK.19.9</strain>
    </source>
</reference>
<evidence type="ECO:0000313" key="8">
    <source>
        <dbReference type="Proteomes" id="UP000466472"/>
    </source>
</evidence>
<dbReference type="EMBL" id="WXDR01000015">
    <property type="protein sequence ID" value="MZU08901.1"/>
    <property type="molecule type" value="Genomic_DNA"/>
</dbReference>
<dbReference type="EMBL" id="WXEF01000017">
    <property type="protein sequence ID" value="MZR89162.1"/>
    <property type="molecule type" value="Genomic_DNA"/>
</dbReference>
<dbReference type="RefSeq" id="WP_007053459.1">
    <property type="nucleotide sequence ID" value="NZ_CAXSJW010000035.1"/>
</dbReference>
<sequence length="149" mass="16133">MTVAGPHVQVLASYAGEEADEWELDGMAAITRNTYGEGEAYFLGCDLGVSDLTRFVGGWLAAQPQDGRQPEANLRSPASGVTSDVLHTVRQSDDAIFDFYLTRGRSDVELRDIAGEPIVLFRAERGSDGGAYTVHRNGVFVTKRPNPSV</sequence>
<organism evidence="5 7">
    <name type="scientific">Bifidobacterium longum</name>
    <dbReference type="NCBI Taxonomy" id="216816"/>
    <lineage>
        <taxon>Bacteria</taxon>
        <taxon>Bacillati</taxon>
        <taxon>Actinomycetota</taxon>
        <taxon>Actinomycetes</taxon>
        <taxon>Bifidobacteriales</taxon>
        <taxon>Bifidobacteriaceae</taxon>
        <taxon>Bifidobacterium</taxon>
    </lineage>
</organism>
<dbReference type="Proteomes" id="UP000638311">
    <property type="component" value="Unassembled WGS sequence"/>
</dbReference>
<dbReference type="EMBL" id="JAHOFX010000005">
    <property type="protein sequence ID" value="MBV3438365.1"/>
    <property type="molecule type" value="Genomic_DNA"/>
</dbReference>
<proteinExistence type="predicted"/>
<dbReference type="Proteomes" id="UP001195937">
    <property type="component" value="Unassembled WGS sequence"/>
</dbReference>
<gene>
    <name evidence="5" type="ORF">DWV59_10075</name>
    <name evidence="1" type="ORF">GS08_03915</name>
    <name evidence="3" type="ORF">GT999_07690</name>
    <name evidence="4" type="ORF">GUA24_07775</name>
    <name evidence="2" type="ORF">KSW34_05000</name>
</gene>
<evidence type="ECO:0000313" key="6">
    <source>
        <dbReference type="Proteomes" id="UP000028505"/>
    </source>
</evidence>
<dbReference type="KEGG" id="blx:GS08_03915"/>
<dbReference type="EMBL" id="CP008885">
    <property type="protein sequence ID" value="AIF90307.1"/>
    <property type="molecule type" value="Genomic_DNA"/>
</dbReference>
<dbReference type="Proteomes" id="UP000265775">
    <property type="component" value="Unassembled WGS sequence"/>
</dbReference>
<evidence type="ECO:0000313" key="5">
    <source>
        <dbReference type="EMBL" id="RGW63306.1"/>
    </source>
</evidence>
<dbReference type="Proteomes" id="UP000466472">
    <property type="component" value="Unassembled WGS sequence"/>
</dbReference>
<dbReference type="Proteomes" id="UP000028505">
    <property type="component" value="Chromosome"/>
</dbReference>
<reference evidence="1 6" key="1">
    <citation type="submission" date="2014-06" db="EMBL/GenBank/DDBJ databases">
        <authorList>
            <person name="Zhao X."/>
        </authorList>
    </citation>
    <scope>NUCLEOTIDE SEQUENCE [LARGE SCALE GENOMIC DNA]</scope>
    <source>
        <strain evidence="1 6">BXY01</strain>
    </source>
</reference>
<dbReference type="AlphaFoldDB" id="A0A075NBP5"/>
<evidence type="ECO:0000313" key="4">
    <source>
        <dbReference type="EMBL" id="MZU08901.1"/>
    </source>
</evidence>
<name>A0A075NBP5_BIFLN</name>
<dbReference type="Gene3D" id="2.60.40.1180">
    <property type="entry name" value="Golgi alpha-mannosidase II"/>
    <property type="match status" value="1"/>
</dbReference>
<evidence type="ECO:0000313" key="7">
    <source>
        <dbReference type="Proteomes" id="UP000265775"/>
    </source>
</evidence>
<evidence type="ECO:0000313" key="3">
    <source>
        <dbReference type="EMBL" id="MZR89162.1"/>
    </source>
</evidence>
<accession>E5XWH5</accession>
<accession>A0A075NBP5</accession>
<evidence type="ECO:0000313" key="1">
    <source>
        <dbReference type="EMBL" id="AIF90307.1"/>
    </source>
</evidence>
<dbReference type="Gene3D" id="3.40.50.880">
    <property type="match status" value="1"/>
</dbReference>
<reference evidence="5 7" key="3">
    <citation type="submission" date="2018-08" db="EMBL/GenBank/DDBJ databases">
        <title>A genome reference for cultivated species of the human gut microbiota.</title>
        <authorList>
            <person name="Zou Y."/>
            <person name="Xue W."/>
            <person name="Luo G."/>
        </authorList>
    </citation>
    <scope>NUCLEOTIDE SEQUENCE [LARGE SCALE GENOMIC DNA]</scope>
    <source>
        <strain evidence="5 7">AF11-12</strain>
    </source>
</reference>
<protein>
    <submittedName>
        <fullName evidence="2">Beta-galactosidase trimerization domain-containing protein</fullName>
    </submittedName>
</protein>